<sequence length="1073" mass="116120">MTSTMMSGGADPDWLTQLIGNANNPTLPTETDQAAPASGCAASVECSVGAQVQDALHAYVFGSSFGSQATQPEPPDHPDPVIFLTPRLPSSSTFARAGTHQPRRATVSLASPHYNRLRCQAGDAAWPGVADYSAHEHTSPPTLDAAHTLLAAWASSANLSSQLTIPVEPESTSASNPQPQWDSQSLSHLPLEQNDTYTHSALEGSHGLSSISFLDSFLPTASPFSISNSSQAALGEVTFLNSARFAPAELVSPCTNSLPLPVRKSPKGEEGLAAESYDSNVHLSGLDHLGSINPVPEPNRDQTPGSNSRSRPSTSVPIGIETAAYASDDQHPGLPPLIIPETSSQSTAPDTTCAPIWDPVGTAAQLFSHKLTNPSGFQRGFRFTHGSHLPSNREPIQSSNANADQFMWDEKFIKSLESVIPAVPVGEPRRESDPFPAAPVPQRPWEHRHRYSIANMPCGIPAPNDFGRPGLSSEPTVDMEVELEPIPTGSSRHFASFSTHASQPGSSGAYTAATSVFEDERSEPWPDCQAQVAYGPRLGSLQLEDSSGHYDVMESMVSQPLLSYPNRYQAYDTVSSASLSGPTGAADGVHNIGELNSVNHQLEPFVSGRERGFGIENEPAYGFEAFAARYTPPVSSHANELPLARPSELTLPVFEDAQATIPRPPTRLRRLTMLTRPLWGTERPDMAKTESSYRYPTTAGGRLGRTEYRHEYGDVSAQAEIDELAAHGCGQTENGWPRPPPFPSSISRINQVEKLPRAQKRERSQSIAASSLPVGYGLYDEPPKFGGLGQGASAYPPGLDGSVRPKATEFDNPIDENMVPWQQELRCDEDLYTPIWCRGQNDKKEGFCDMCEGGAWFRLKNSAYWYHKQYFHGVSSTTGHYFFPPRETKRGFSSANRQQILGLCHECNEWVGYAAVDGNGRTGVNNADESSGSKRRCNSKSLRQRTGVENSHEDEVNEVEMEDDIEDEEEKDRAHGEGCFKVGRSKGKAASKVPTLWYKHAHKCHRHQTCKGAKGRKKGKKIGISRANTQRRARARISTGTENATGGVGSSVSPTILGTDNEISQSGCGGSIG</sequence>
<feature type="region of interest" description="Disordered" evidence="1">
    <location>
        <begin position="1027"/>
        <end position="1073"/>
    </location>
</feature>
<feature type="compositionally biased region" description="Polar residues" evidence="1">
    <location>
        <begin position="301"/>
        <end position="316"/>
    </location>
</feature>
<feature type="compositionally biased region" description="Acidic residues" evidence="1">
    <location>
        <begin position="955"/>
        <end position="970"/>
    </location>
</feature>
<feature type="region of interest" description="Disordered" evidence="1">
    <location>
        <begin position="285"/>
        <end position="354"/>
    </location>
</feature>
<dbReference type="Pfam" id="PF14616">
    <property type="entry name" value="Rua1_C"/>
    <property type="match status" value="1"/>
</dbReference>
<gene>
    <name evidence="3" type="ORF">CROQUDRAFT_111710</name>
</gene>
<dbReference type="AlphaFoldDB" id="A0A9P6T6A3"/>
<keyword evidence="4" id="KW-1185">Reference proteome</keyword>
<dbReference type="OrthoDB" id="2507354at2759"/>
<evidence type="ECO:0000313" key="3">
    <source>
        <dbReference type="EMBL" id="KAG0139208.1"/>
    </source>
</evidence>
<dbReference type="PANTHER" id="PTHR28125:SF3">
    <property type="entry name" value="TRANSCRIPTION REGULATOR RUA1 C-TERMINAL DOMAIN-CONTAINING PROTEIN"/>
    <property type="match status" value="1"/>
</dbReference>
<evidence type="ECO:0000256" key="1">
    <source>
        <dbReference type="SAM" id="MobiDB-lite"/>
    </source>
</evidence>
<dbReference type="InterPro" id="IPR028012">
    <property type="entry name" value="Rua1_C"/>
</dbReference>
<feature type="region of interest" description="Disordered" evidence="1">
    <location>
        <begin position="921"/>
        <end position="980"/>
    </location>
</feature>
<proteinExistence type="predicted"/>
<dbReference type="Proteomes" id="UP000886653">
    <property type="component" value="Unassembled WGS sequence"/>
</dbReference>
<name>A0A9P6T6A3_9BASI</name>
<evidence type="ECO:0000313" key="4">
    <source>
        <dbReference type="Proteomes" id="UP000886653"/>
    </source>
</evidence>
<feature type="compositionally biased region" description="Polar residues" evidence="1">
    <location>
        <begin position="170"/>
        <end position="185"/>
    </location>
</feature>
<feature type="compositionally biased region" description="Polar residues" evidence="1">
    <location>
        <begin position="1038"/>
        <end position="1066"/>
    </location>
</feature>
<reference evidence="3" key="1">
    <citation type="submission" date="2013-11" db="EMBL/GenBank/DDBJ databases">
        <title>Genome sequence of the fusiform rust pathogen reveals effectors for host alternation and coevolution with pine.</title>
        <authorList>
            <consortium name="DOE Joint Genome Institute"/>
            <person name="Smith K."/>
            <person name="Pendleton A."/>
            <person name="Kubisiak T."/>
            <person name="Anderson C."/>
            <person name="Salamov A."/>
            <person name="Aerts A."/>
            <person name="Riley R."/>
            <person name="Clum A."/>
            <person name="Lindquist E."/>
            <person name="Ence D."/>
            <person name="Campbell M."/>
            <person name="Kronenberg Z."/>
            <person name="Feau N."/>
            <person name="Dhillon B."/>
            <person name="Hamelin R."/>
            <person name="Burleigh J."/>
            <person name="Smith J."/>
            <person name="Yandell M."/>
            <person name="Nelson C."/>
            <person name="Grigoriev I."/>
            <person name="Davis J."/>
        </authorList>
    </citation>
    <scope>NUCLEOTIDE SEQUENCE</scope>
    <source>
        <strain evidence="3">G11</strain>
    </source>
</reference>
<dbReference type="PANTHER" id="PTHR28125">
    <property type="entry name" value="MEIOTIC EXPRESSION UP-REGULATED PROTEIN 26"/>
    <property type="match status" value="1"/>
</dbReference>
<feature type="domain" description="Transcription regulator Rua1 C-terminal" evidence="2">
    <location>
        <begin position="829"/>
        <end position="917"/>
    </location>
</feature>
<protein>
    <recommendedName>
        <fullName evidence="2">Transcription regulator Rua1 C-terminal domain-containing protein</fullName>
    </recommendedName>
</protein>
<organism evidence="3 4">
    <name type="scientific">Cronartium quercuum f. sp. fusiforme G11</name>
    <dbReference type="NCBI Taxonomy" id="708437"/>
    <lineage>
        <taxon>Eukaryota</taxon>
        <taxon>Fungi</taxon>
        <taxon>Dikarya</taxon>
        <taxon>Basidiomycota</taxon>
        <taxon>Pucciniomycotina</taxon>
        <taxon>Pucciniomycetes</taxon>
        <taxon>Pucciniales</taxon>
        <taxon>Coleosporiaceae</taxon>
        <taxon>Cronartium</taxon>
    </lineage>
</organism>
<comment type="caution">
    <text evidence="3">The sequence shown here is derived from an EMBL/GenBank/DDBJ whole genome shotgun (WGS) entry which is preliminary data.</text>
</comment>
<dbReference type="EMBL" id="MU167709">
    <property type="protein sequence ID" value="KAG0139208.1"/>
    <property type="molecule type" value="Genomic_DNA"/>
</dbReference>
<feature type="compositionally biased region" description="Polar residues" evidence="1">
    <location>
        <begin position="341"/>
        <end position="350"/>
    </location>
</feature>
<feature type="region of interest" description="Disordered" evidence="1">
    <location>
        <begin position="1"/>
        <end position="33"/>
    </location>
</feature>
<feature type="compositionally biased region" description="Polar residues" evidence="1">
    <location>
        <begin position="18"/>
        <end position="32"/>
    </location>
</feature>
<accession>A0A9P6T6A3</accession>
<feature type="region of interest" description="Disordered" evidence="1">
    <location>
        <begin position="166"/>
        <end position="185"/>
    </location>
</feature>
<evidence type="ECO:0000259" key="2">
    <source>
        <dbReference type="Pfam" id="PF14616"/>
    </source>
</evidence>